<dbReference type="FunFam" id="1.20.1250.20:FF:000316">
    <property type="entry name" value="Solute carrier family 15, member 5"/>
    <property type="match status" value="1"/>
</dbReference>
<dbReference type="STRING" id="9986.ENSOCUP00000011610"/>
<keyword evidence="9 12" id="KW-0472">Membrane</keyword>
<comment type="function">
    <text evidence="10">Proton oligopeptide cotransporter.</text>
</comment>
<dbReference type="Pfam" id="PF00854">
    <property type="entry name" value="PTR2"/>
    <property type="match status" value="1"/>
</dbReference>
<dbReference type="HOGENOM" id="CLU_009313_6_2_1"/>
<feature type="transmembrane region" description="Helical" evidence="12">
    <location>
        <begin position="153"/>
        <end position="173"/>
    </location>
</feature>
<dbReference type="GO" id="GO:0015833">
    <property type="term" value="P:peptide transport"/>
    <property type="evidence" value="ECO:0007669"/>
    <property type="project" value="UniProtKB-KW"/>
</dbReference>
<dbReference type="PaxDb" id="9986-ENSOCUP00000011610"/>
<dbReference type="GeneID" id="100341343"/>
<dbReference type="GO" id="GO:0016020">
    <property type="term" value="C:membrane"/>
    <property type="evidence" value="ECO:0007669"/>
    <property type="project" value="UniProtKB-SubCell"/>
</dbReference>
<dbReference type="EMBL" id="AAGW02044819">
    <property type="status" value="NOT_ANNOTATED_CDS"/>
    <property type="molecule type" value="Genomic_DNA"/>
</dbReference>
<evidence type="ECO:0000313" key="14">
    <source>
        <dbReference type="Proteomes" id="UP000001811"/>
    </source>
</evidence>
<dbReference type="AlphaFoldDB" id="G1T5I5"/>
<keyword evidence="6" id="KW-0571">Peptide transport</keyword>
<feature type="transmembrane region" description="Helical" evidence="12">
    <location>
        <begin position="305"/>
        <end position="322"/>
    </location>
</feature>
<evidence type="ECO:0000256" key="3">
    <source>
        <dbReference type="ARBA" id="ARBA00022448"/>
    </source>
</evidence>
<evidence type="ECO:0000256" key="11">
    <source>
        <dbReference type="ARBA" id="ARBA00070839"/>
    </source>
</evidence>
<dbReference type="eggNOG" id="KOG1237">
    <property type="taxonomic scope" value="Eukaryota"/>
</dbReference>
<dbReference type="FunCoup" id="G1T5I5">
    <property type="interactions" value="74"/>
</dbReference>
<organism evidence="13 14">
    <name type="scientific">Oryctolagus cuniculus</name>
    <name type="common">Rabbit</name>
    <dbReference type="NCBI Taxonomy" id="9986"/>
    <lineage>
        <taxon>Eukaryota</taxon>
        <taxon>Metazoa</taxon>
        <taxon>Chordata</taxon>
        <taxon>Craniata</taxon>
        <taxon>Vertebrata</taxon>
        <taxon>Euteleostomi</taxon>
        <taxon>Mammalia</taxon>
        <taxon>Eutheria</taxon>
        <taxon>Euarchontoglires</taxon>
        <taxon>Glires</taxon>
        <taxon>Lagomorpha</taxon>
        <taxon>Leporidae</taxon>
        <taxon>Oryctolagus</taxon>
    </lineage>
</organism>
<feature type="transmembrane region" description="Helical" evidence="12">
    <location>
        <begin position="193"/>
        <end position="214"/>
    </location>
</feature>
<feature type="transmembrane region" description="Helical" evidence="12">
    <location>
        <begin position="466"/>
        <end position="490"/>
    </location>
</feature>
<feature type="transmembrane region" description="Helical" evidence="12">
    <location>
        <begin position="510"/>
        <end position="528"/>
    </location>
</feature>
<feature type="transmembrane region" description="Helical" evidence="12">
    <location>
        <begin position="40"/>
        <end position="65"/>
    </location>
</feature>
<dbReference type="Ensembl" id="ENSOCUT00000013496.3">
    <property type="protein sequence ID" value="ENSOCUP00000011610.2"/>
    <property type="gene ID" value="ENSOCUG00000013502.3"/>
</dbReference>
<feature type="transmembrane region" description="Helical" evidence="12">
    <location>
        <begin position="110"/>
        <end position="132"/>
    </location>
</feature>
<evidence type="ECO:0000256" key="12">
    <source>
        <dbReference type="SAM" id="Phobius"/>
    </source>
</evidence>
<dbReference type="EMBL" id="AAGW02044817">
    <property type="status" value="NOT_ANNOTATED_CDS"/>
    <property type="molecule type" value="Genomic_DNA"/>
</dbReference>
<evidence type="ECO:0000256" key="9">
    <source>
        <dbReference type="ARBA" id="ARBA00023136"/>
    </source>
</evidence>
<keyword evidence="5" id="KW-0769">Symport</keyword>
<gene>
    <name evidence="13" type="primary">SLC15A5</name>
</gene>
<dbReference type="InterPro" id="IPR036259">
    <property type="entry name" value="MFS_trans_sf"/>
</dbReference>
<reference evidence="13" key="2">
    <citation type="submission" date="2025-08" db="UniProtKB">
        <authorList>
            <consortium name="Ensembl"/>
        </authorList>
    </citation>
    <scope>IDENTIFICATION</scope>
    <source>
        <strain evidence="13">Thorbecke</strain>
    </source>
</reference>
<evidence type="ECO:0000256" key="2">
    <source>
        <dbReference type="ARBA" id="ARBA00005982"/>
    </source>
</evidence>
<feature type="transmembrane region" description="Helical" evidence="12">
    <location>
        <begin position="343"/>
        <end position="362"/>
    </location>
</feature>
<keyword evidence="8 12" id="KW-1133">Transmembrane helix</keyword>
<reference evidence="13 14" key="1">
    <citation type="journal article" date="2011" name="Nature">
        <title>A high-resolution map of human evolutionary constraint using 29 mammals.</title>
        <authorList>
            <person name="Lindblad-Toh K."/>
            <person name="Garber M."/>
            <person name="Zuk O."/>
            <person name="Lin M.F."/>
            <person name="Parker B.J."/>
            <person name="Washietl S."/>
            <person name="Kheradpour P."/>
            <person name="Ernst J."/>
            <person name="Jordan G."/>
            <person name="Mauceli E."/>
            <person name="Ward L.D."/>
            <person name="Lowe C.B."/>
            <person name="Holloway A.K."/>
            <person name="Clamp M."/>
            <person name="Gnerre S."/>
            <person name="Alfoldi J."/>
            <person name="Beal K."/>
            <person name="Chang J."/>
            <person name="Clawson H."/>
            <person name="Cuff J."/>
            <person name="Di Palma F."/>
            <person name="Fitzgerald S."/>
            <person name="Flicek P."/>
            <person name="Guttman M."/>
            <person name="Hubisz M.J."/>
            <person name="Jaffe D.B."/>
            <person name="Jungreis I."/>
            <person name="Kent W.J."/>
            <person name="Kostka D."/>
            <person name="Lara M."/>
            <person name="Martins A.L."/>
            <person name="Massingham T."/>
            <person name="Moltke I."/>
            <person name="Raney B.J."/>
            <person name="Rasmussen M.D."/>
            <person name="Robinson J."/>
            <person name="Stark A."/>
            <person name="Vilella A.J."/>
            <person name="Wen J."/>
            <person name="Xie X."/>
            <person name="Zody M.C."/>
            <person name="Baldwin J."/>
            <person name="Bloom T."/>
            <person name="Chin C.W."/>
            <person name="Heiman D."/>
            <person name="Nicol R."/>
            <person name="Nusbaum C."/>
            <person name="Young S."/>
            <person name="Wilkinson J."/>
            <person name="Worley K.C."/>
            <person name="Kovar C.L."/>
            <person name="Muzny D.M."/>
            <person name="Gibbs R.A."/>
            <person name="Cree A."/>
            <person name="Dihn H.H."/>
            <person name="Fowler G."/>
            <person name="Jhangiani S."/>
            <person name="Joshi V."/>
            <person name="Lee S."/>
            <person name="Lewis L.R."/>
            <person name="Nazareth L.V."/>
            <person name="Okwuonu G."/>
            <person name="Santibanez J."/>
            <person name="Warren W.C."/>
            <person name="Mardis E.R."/>
            <person name="Weinstock G.M."/>
            <person name="Wilson R.K."/>
            <person name="Delehaunty K."/>
            <person name="Dooling D."/>
            <person name="Fronik C."/>
            <person name="Fulton L."/>
            <person name="Fulton B."/>
            <person name="Graves T."/>
            <person name="Minx P."/>
            <person name="Sodergren E."/>
            <person name="Birney E."/>
            <person name="Margulies E.H."/>
            <person name="Herrero J."/>
            <person name="Green E.D."/>
            <person name="Haussler D."/>
            <person name="Siepel A."/>
            <person name="Goldman N."/>
            <person name="Pollard K.S."/>
            <person name="Pedersen J.S."/>
            <person name="Lander E.S."/>
            <person name="Kellis M."/>
        </authorList>
    </citation>
    <scope>NUCLEOTIDE SEQUENCE [LARGE SCALE GENOMIC DNA]</scope>
    <source>
        <strain evidence="13 14">Thorbecke inbred</strain>
    </source>
</reference>
<dbReference type="GO" id="GO:0015031">
    <property type="term" value="P:protein transport"/>
    <property type="evidence" value="ECO:0007669"/>
    <property type="project" value="UniProtKB-KW"/>
</dbReference>
<evidence type="ECO:0000256" key="6">
    <source>
        <dbReference type="ARBA" id="ARBA00022856"/>
    </source>
</evidence>
<dbReference type="EMBL" id="AAGW02044818">
    <property type="status" value="NOT_ANNOTATED_CDS"/>
    <property type="molecule type" value="Genomic_DNA"/>
</dbReference>
<dbReference type="InterPro" id="IPR000109">
    <property type="entry name" value="POT_fam"/>
</dbReference>
<proteinExistence type="inferred from homology"/>
<dbReference type="Gene3D" id="1.20.1250.20">
    <property type="entry name" value="MFS general substrate transporter like domains"/>
    <property type="match status" value="1"/>
</dbReference>
<dbReference type="OMA" id="TVNLCFI"/>
<dbReference type="OrthoDB" id="8904098at2759"/>
<evidence type="ECO:0000256" key="8">
    <source>
        <dbReference type="ARBA" id="ARBA00022989"/>
    </source>
</evidence>
<sequence length="579" mass="64834">MSNTDFTIIDEKILFNHSIEKETTVRHIGCFSSSHSVKKIQVWVCLLLVDLCETFTFFEIVCNMVPFCTVKLGYHNYQAAILNLCFIGTSILTPVLAGWLADVSLGRHKLVYICLFLHFLGTALLSAIAFPLEDSHIGSHHVINNLSKKERNRLFYVALSAICLGTGGTRAIVCPPAAYGCQEYGSKQQMTFFNWFYWLRNLNATVVFLGISCIQHAGASALVLLIPFVSVLMALITLHMMYCNLIYQPKKCCSLLTTCGVFVNALKTCCLQFYQGGRDVTSWLDHAKETNGGCYSERHVGDTKYFFTLLPLFVFQLPYRMCMVQIPSGYYLQTMNSNLLMDGFLLPIAVMNAISILPFLILTPLMEYFTTCLFPSKKDGPFLSAFIIAGNLSAALSVMVAGFMEIHRKHFPPMEQPLSGKVILVSSMPCVYLVLQYILLGVAETLVNPAFSVISHRHVPNTIRGIFMNFLTLFNGFGCFTGALLVELVYLISEGNWFPNTLNKGNLESFFFLLASLTLLNVLGFRSVSQRYCNLNHFNAQNIRGSNLEETLLLHEKSLKLYGSLQEFSASIDLCETAL</sequence>
<dbReference type="EMBL" id="AAGW02044815">
    <property type="status" value="NOT_ANNOTATED_CDS"/>
    <property type="molecule type" value="Genomic_DNA"/>
</dbReference>
<keyword evidence="7" id="KW-0653">Protein transport</keyword>
<name>G1T5I5_RABIT</name>
<keyword evidence="14" id="KW-1185">Reference proteome</keyword>
<dbReference type="EMBL" id="AAGW02044816">
    <property type="status" value="NOT_ANNOTATED_CDS"/>
    <property type="molecule type" value="Genomic_DNA"/>
</dbReference>
<feature type="transmembrane region" description="Helical" evidence="12">
    <location>
        <begin position="221"/>
        <end position="242"/>
    </location>
</feature>
<evidence type="ECO:0000256" key="1">
    <source>
        <dbReference type="ARBA" id="ARBA00004141"/>
    </source>
</evidence>
<keyword evidence="4 12" id="KW-0812">Transmembrane</keyword>
<dbReference type="InParanoid" id="G1T5I5"/>
<comment type="similarity">
    <text evidence="2">Belongs to the major facilitator superfamily. Proton-dependent oligopeptide transporter (POT/PTR) (TC 2.A.17) family.</text>
</comment>
<dbReference type="PANTHER" id="PTHR11654">
    <property type="entry name" value="OLIGOPEPTIDE TRANSPORTER-RELATED"/>
    <property type="match status" value="1"/>
</dbReference>
<evidence type="ECO:0000256" key="10">
    <source>
        <dbReference type="ARBA" id="ARBA00058436"/>
    </source>
</evidence>
<dbReference type="KEGG" id="ocu:100341343"/>
<evidence type="ECO:0000313" key="13">
    <source>
        <dbReference type="Ensembl" id="ENSOCUP00000011610.2"/>
    </source>
</evidence>
<comment type="subcellular location">
    <subcellularLocation>
        <location evidence="1">Membrane</location>
        <topology evidence="1">Multi-pass membrane protein</topology>
    </subcellularLocation>
</comment>
<protein>
    <recommendedName>
        <fullName evidence="11">Solute carrier family 15 member 5</fullName>
    </recommendedName>
</protein>
<dbReference type="GO" id="GO:0015293">
    <property type="term" value="F:symporter activity"/>
    <property type="evidence" value="ECO:0007669"/>
    <property type="project" value="UniProtKB-KW"/>
</dbReference>
<evidence type="ECO:0000256" key="4">
    <source>
        <dbReference type="ARBA" id="ARBA00022692"/>
    </source>
</evidence>
<dbReference type="Proteomes" id="UP000001811">
    <property type="component" value="Chromosome 8"/>
</dbReference>
<dbReference type="SUPFAM" id="SSF103473">
    <property type="entry name" value="MFS general substrate transporter"/>
    <property type="match status" value="2"/>
</dbReference>
<keyword evidence="3" id="KW-0813">Transport</keyword>
<evidence type="ECO:0000256" key="5">
    <source>
        <dbReference type="ARBA" id="ARBA00022847"/>
    </source>
</evidence>
<dbReference type="CTD" id="729025"/>
<feature type="transmembrane region" description="Helical" evidence="12">
    <location>
        <begin position="382"/>
        <end position="404"/>
    </location>
</feature>
<accession>G1T5I5</accession>
<dbReference type="GeneTree" id="ENSGT00940000158916"/>
<evidence type="ECO:0000256" key="7">
    <source>
        <dbReference type="ARBA" id="ARBA00022927"/>
    </source>
</evidence>
<feature type="transmembrane region" description="Helical" evidence="12">
    <location>
        <begin position="77"/>
        <end position="98"/>
    </location>
</feature>
<reference evidence="13" key="3">
    <citation type="submission" date="2025-09" db="UniProtKB">
        <authorList>
            <consortium name="Ensembl"/>
        </authorList>
    </citation>
    <scope>IDENTIFICATION</scope>
    <source>
        <strain evidence="13">Thorbecke</strain>
    </source>
</reference>